<sequence>MSAHGIAILLEFVVTSPLFFVETKLMSRIGRMLVGDAMSPALAPPLVEIDLAAQKLHEQELLRAAAYPLPDEGDGSMLE</sequence>
<keyword evidence="1" id="KW-0732">Signal</keyword>
<gene>
    <name evidence="2" type="ORF">T459_20535</name>
</gene>
<accession>A0A2G2Z4V4</accession>
<organism evidence="2 3">
    <name type="scientific">Capsicum annuum</name>
    <name type="common">Capsicum pepper</name>
    <dbReference type="NCBI Taxonomy" id="4072"/>
    <lineage>
        <taxon>Eukaryota</taxon>
        <taxon>Viridiplantae</taxon>
        <taxon>Streptophyta</taxon>
        <taxon>Embryophyta</taxon>
        <taxon>Tracheophyta</taxon>
        <taxon>Spermatophyta</taxon>
        <taxon>Magnoliopsida</taxon>
        <taxon>eudicotyledons</taxon>
        <taxon>Gunneridae</taxon>
        <taxon>Pentapetalae</taxon>
        <taxon>asterids</taxon>
        <taxon>lamiids</taxon>
        <taxon>Solanales</taxon>
        <taxon>Solanaceae</taxon>
        <taxon>Solanoideae</taxon>
        <taxon>Capsiceae</taxon>
        <taxon>Capsicum</taxon>
    </lineage>
</organism>
<dbReference type="AlphaFoldDB" id="A0A2G2Z4V4"/>
<dbReference type="Proteomes" id="UP000222542">
    <property type="component" value="Unassembled WGS sequence"/>
</dbReference>
<feature type="chain" id="PRO_5013558788" evidence="1">
    <location>
        <begin position="16"/>
        <end position="79"/>
    </location>
</feature>
<keyword evidence="3" id="KW-1185">Reference proteome</keyword>
<feature type="signal peptide" evidence="1">
    <location>
        <begin position="1"/>
        <end position="15"/>
    </location>
</feature>
<dbReference type="EMBL" id="AYRZ02000007">
    <property type="protein sequence ID" value="PHT77013.1"/>
    <property type="molecule type" value="Genomic_DNA"/>
</dbReference>
<evidence type="ECO:0000313" key="2">
    <source>
        <dbReference type="EMBL" id="PHT77013.1"/>
    </source>
</evidence>
<reference evidence="2 3" key="2">
    <citation type="journal article" date="2017" name="Genome Biol.">
        <title>New reference genome sequences of hot pepper reveal the massive evolution of plant disease-resistance genes by retroduplication.</title>
        <authorList>
            <person name="Kim S."/>
            <person name="Park J."/>
            <person name="Yeom S.I."/>
            <person name="Kim Y.M."/>
            <person name="Seo E."/>
            <person name="Kim K.T."/>
            <person name="Kim M.S."/>
            <person name="Lee J.M."/>
            <person name="Cheong K."/>
            <person name="Shin H.S."/>
            <person name="Kim S.B."/>
            <person name="Han K."/>
            <person name="Lee J."/>
            <person name="Park M."/>
            <person name="Lee H.A."/>
            <person name="Lee H.Y."/>
            <person name="Lee Y."/>
            <person name="Oh S."/>
            <person name="Lee J.H."/>
            <person name="Choi E."/>
            <person name="Choi E."/>
            <person name="Lee S.E."/>
            <person name="Jeon J."/>
            <person name="Kim H."/>
            <person name="Choi G."/>
            <person name="Song H."/>
            <person name="Lee J."/>
            <person name="Lee S.C."/>
            <person name="Kwon J.K."/>
            <person name="Lee H.Y."/>
            <person name="Koo N."/>
            <person name="Hong Y."/>
            <person name="Kim R.W."/>
            <person name="Kang W.H."/>
            <person name="Huh J.H."/>
            <person name="Kang B.C."/>
            <person name="Yang T.J."/>
            <person name="Lee Y.H."/>
            <person name="Bennetzen J.L."/>
            <person name="Choi D."/>
        </authorList>
    </citation>
    <scope>NUCLEOTIDE SEQUENCE [LARGE SCALE GENOMIC DNA]</scope>
    <source>
        <strain evidence="3">cv. CM334</strain>
    </source>
</reference>
<comment type="caution">
    <text evidence="2">The sequence shown here is derived from an EMBL/GenBank/DDBJ whole genome shotgun (WGS) entry which is preliminary data.</text>
</comment>
<dbReference type="STRING" id="4072.A0A2G2Z4V4"/>
<dbReference type="Gramene" id="PHT77013">
    <property type="protein sequence ID" value="PHT77013"/>
    <property type="gene ID" value="T459_20535"/>
</dbReference>
<dbReference type="SMR" id="A0A2G2Z4V4"/>
<reference evidence="2 3" key="1">
    <citation type="journal article" date="2014" name="Nat. Genet.">
        <title>Genome sequence of the hot pepper provides insights into the evolution of pungency in Capsicum species.</title>
        <authorList>
            <person name="Kim S."/>
            <person name="Park M."/>
            <person name="Yeom S.I."/>
            <person name="Kim Y.M."/>
            <person name="Lee J.M."/>
            <person name="Lee H.A."/>
            <person name="Seo E."/>
            <person name="Choi J."/>
            <person name="Cheong K."/>
            <person name="Kim K.T."/>
            <person name="Jung K."/>
            <person name="Lee G.W."/>
            <person name="Oh S.K."/>
            <person name="Bae C."/>
            <person name="Kim S.B."/>
            <person name="Lee H.Y."/>
            <person name="Kim S.Y."/>
            <person name="Kim M.S."/>
            <person name="Kang B.C."/>
            <person name="Jo Y.D."/>
            <person name="Yang H.B."/>
            <person name="Jeong H.J."/>
            <person name="Kang W.H."/>
            <person name="Kwon J.K."/>
            <person name="Shin C."/>
            <person name="Lim J.Y."/>
            <person name="Park J.H."/>
            <person name="Huh J.H."/>
            <person name="Kim J.S."/>
            <person name="Kim B.D."/>
            <person name="Cohen O."/>
            <person name="Paran I."/>
            <person name="Suh M.C."/>
            <person name="Lee S.B."/>
            <person name="Kim Y.K."/>
            <person name="Shin Y."/>
            <person name="Noh S.J."/>
            <person name="Park J."/>
            <person name="Seo Y.S."/>
            <person name="Kwon S.Y."/>
            <person name="Kim H.A."/>
            <person name="Park J.M."/>
            <person name="Kim H.J."/>
            <person name="Choi S.B."/>
            <person name="Bosland P.W."/>
            <person name="Reeves G."/>
            <person name="Jo S.H."/>
            <person name="Lee B.W."/>
            <person name="Cho H.T."/>
            <person name="Choi H.S."/>
            <person name="Lee M.S."/>
            <person name="Yu Y."/>
            <person name="Do Choi Y."/>
            <person name="Park B.S."/>
            <person name="van Deynze A."/>
            <person name="Ashrafi H."/>
            <person name="Hill T."/>
            <person name="Kim W.T."/>
            <person name="Pai H.S."/>
            <person name="Ahn H.K."/>
            <person name="Yeam I."/>
            <person name="Giovannoni J.J."/>
            <person name="Rose J.K."/>
            <person name="Sorensen I."/>
            <person name="Lee S.J."/>
            <person name="Kim R.W."/>
            <person name="Choi I.Y."/>
            <person name="Choi B.S."/>
            <person name="Lim J.S."/>
            <person name="Lee Y.H."/>
            <person name="Choi D."/>
        </authorList>
    </citation>
    <scope>NUCLEOTIDE SEQUENCE [LARGE SCALE GENOMIC DNA]</scope>
    <source>
        <strain evidence="3">cv. CM334</strain>
    </source>
</reference>
<protein>
    <submittedName>
        <fullName evidence="2">Uncharacterized protein</fullName>
    </submittedName>
</protein>
<evidence type="ECO:0000313" key="3">
    <source>
        <dbReference type="Proteomes" id="UP000222542"/>
    </source>
</evidence>
<proteinExistence type="predicted"/>
<name>A0A2G2Z4V4_CAPAN</name>
<evidence type="ECO:0000256" key="1">
    <source>
        <dbReference type="SAM" id="SignalP"/>
    </source>
</evidence>